<sequence length="64" mass="7555">MEELKITKKTEPVMFTIRVDKSIVDFYDNLAKETNRSRNELIAMALEFAMDKIKVEHFPEKSSF</sequence>
<organism evidence="1 2">
    <name type="scientific">Candidatus Merdivicinus excrementipullorum</name>
    <dbReference type="NCBI Taxonomy" id="2840867"/>
    <lineage>
        <taxon>Bacteria</taxon>
        <taxon>Bacillati</taxon>
        <taxon>Bacillota</taxon>
        <taxon>Clostridia</taxon>
        <taxon>Eubacteriales</taxon>
        <taxon>Oscillospiraceae</taxon>
        <taxon>Oscillospiraceae incertae sedis</taxon>
        <taxon>Candidatus Merdivicinus</taxon>
    </lineage>
</organism>
<dbReference type="AlphaFoldDB" id="A0A9D1FKC7"/>
<dbReference type="SUPFAM" id="SSF47598">
    <property type="entry name" value="Ribbon-helix-helix"/>
    <property type="match status" value="1"/>
</dbReference>
<accession>A0A9D1FKC7</accession>
<gene>
    <name evidence="1" type="ORF">IAB51_00050</name>
</gene>
<dbReference type="InterPro" id="IPR010985">
    <property type="entry name" value="Ribbon_hlx_hlx"/>
</dbReference>
<protein>
    <submittedName>
        <fullName evidence="1">CopG family transcriptional regulator</fullName>
    </submittedName>
</protein>
<proteinExistence type="predicted"/>
<dbReference type="Proteomes" id="UP000824002">
    <property type="component" value="Unassembled WGS sequence"/>
</dbReference>
<dbReference type="GO" id="GO:0006355">
    <property type="term" value="P:regulation of DNA-templated transcription"/>
    <property type="evidence" value="ECO:0007669"/>
    <property type="project" value="InterPro"/>
</dbReference>
<comment type="caution">
    <text evidence="1">The sequence shown here is derived from an EMBL/GenBank/DDBJ whole genome shotgun (WGS) entry which is preliminary data.</text>
</comment>
<reference evidence="1" key="2">
    <citation type="journal article" date="2021" name="PeerJ">
        <title>Extensive microbial diversity within the chicken gut microbiome revealed by metagenomics and culture.</title>
        <authorList>
            <person name="Gilroy R."/>
            <person name="Ravi A."/>
            <person name="Getino M."/>
            <person name="Pursley I."/>
            <person name="Horton D.L."/>
            <person name="Alikhan N.F."/>
            <person name="Baker D."/>
            <person name="Gharbi K."/>
            <person name="Hall N."/>
            <person name="Watson M."/>
            <person name="Adriaenssens E.M."/>
            <person name="Foster-Nyarko E."/>
            <person name="Jarju S."/>
            <person name="Secka A."/>
            <person name="Antonio M."/>
            <person name="Oren A."/>
            <person name="Chaudhuri R.R."/>
            <person name="La Ragione R."/>
            <person name="Hildebrand F."/>
            <person name="Pallen M.J."/>
        </authorList>
    </citation>
    <scope>NUCLEOTIDE SEQUENCE</scope>
    <source>
        <strain evidence="1">CHK199-13235</strain>
    </source>
</reference>
<reference evidence="1" key="1">
    <citation type="submission" date="2020-10" db="EMBL/GenBank/DDBJ databases">
        <authorList>
            <person name="Gilroy R."/>
        </authorList>
    </citation>
    <scope>NUCLEOTIDE SEQUENCE</scope>
    <source>
        <strain evidence="1">CHK199-13235</strain>
    </source>
</reference>
<dbReference type="EMBL" id="DVJP01000002">
    <property type="protein sequence ID" value="HIS75179.1"/>
    <property type="molecule type" value="Genomic_DNA"/>
</dbReference>
<name>A0A9D1FKC7_9FIRM</name>
<evidence type="ECO:0000313" key="2">
    <source>
        <dbReference type="Proteomes" id="UP000824002"/>
    </source>
</evidence>
<evidence type="ECO:0000313" key="1">
    <source>
        <dbReference type="EMBL" id="HIS75179.1"/>
    </source>
</evidence>